<evidence type="ECO:0000313" key="3">
    <source>
        <dbReference type="EMBL" id="AIF83208.1"/>
    </source>
</evidence>
<evidence type="ECO:0000259" key="2">
    <source>
        <dbReference type="Pfam" id="PF03992"/>
    </source>
</evidence>
<dbReference type="eggNOG" id="arCOG08661">
    <property type="taxonomic scope" value="Archaea"/>
</dbReference>
<evidence type="ECO:0000313" key="4">
    <source>
        <dbReference type="Proteomes" id="UP000028194"/>
    </source>
</evidence>
<accession>A0A075MPT0</accession>
<dbReference type="PANTHER" id="PTHR40057:SF1">
    <property type="entry name" value="SLR1162 PROTEIN"/>
    <property type="match status" value="1"/>
</dbReference>
<dbReference type="Pfam" id="PF03992">
    <property type="entry name" value="ABM"/>
    <property type="match status" value="1"/>
</dbReference>
<dbReference type="PANTHER" id="PTHR40057">
    <property type="entry name" value="SLR1162 PROTEIN"/>
    <property type="match status" value="1"/>
</dbReference>
<dbReference type="InterPro" id="IPR007138">
    <property type="entry name" value="ABM_dom"/>
</dbReference>
<dbReference type="AlphaFoldDB" id="A0A075MPT0"/>
<keyword evidence="4" id="KW-1185">Reference proteome</keyword>
<dbReference type="SUPFAM" id="SSF54909">
    <property type="entry name" value="Dimeric alpha+beta barrel"/>
    <property type="match status" value="1"/>
</dbReference>
<dbReference type="InterPro" id="IPR011008">
    <property type="entry name" value="Dimeric_a/b-barrel"/>
</dbReference>
<reference evidence="3 4" key="1">
    <citation type="journal article" date="2014" name="PLoS ONE">
        <title>Genome Sequence of Candidatus Nitrososphaera evergladensis from Group I.1b Enriched from Everglades Soil Reveals Novel Genomic Features of the Ammonia-Oxidizing Archaea.</title>
        <authorList>
            <person name="Zhalnina K.V."/>
            <person name="Dias R."/>
            <person name="Leonard M.T."/>
            <person name="Dorr de Quadros P."/>
            <person name="Camargo F.A."/>
            <person name="Drew J.C."/>
            <person name="Farmerie W.G."/>
            <person name="Daroub S.H."/>
            <person name="Triplett E.W."/>
        </authorList>
    </citation>
    <scope>NUCLEOTIDE SEQUENCE [LARGE SCALE GENOMIC DNA]</scope>
    <source>
        <strain evidence="3 4">SR1</strain>
    </source>
</reference>
<name>A0A075MPT0_9ARCH</name>
<organism evidence="3 4">
    <name type="scientific">Candidatus Nitrososphaera evergladensis SR1</name>
    <dbReference type="NCBI Taxonomy" id="1459636"/>
    <lineage>
        <taxon>Archaea</taxon>
        <taxon>Nitrososphaerota</taxon>
        <taxon>Nitrososphaeria</taxon>
        <taxon>Nitrososphaerales</taxon>
        <taxon>Nitrososphaeraceae</taxon>
        <taxon>Nitrososphaera</taxon>
    </lineage>
</organism>
<dbReference type="InterPro" id="IPR038762">
    <property type="entry name" value="ABM_predict"/>
</dbReference>
<proteinExistence type="predicted"/>
<feature type="domain" description="ABM" evidence="2">
    <location>
        <begin position="17"/>
        <end position="81"/>
    </location>
</feature>
<dbReference type="Proteomes" id="UP000028194">
    <property type="component" value="Chromosome"/>
</dbReference>
<gene>
    <name evidence="3" type="ORF">NTE_01135</name>
</gene>
<sequence length="189" mass="21867">MFMANVSKGVTRIYSRNIKPGHEQQYDDWLRRYLTYERQARGYLGTTVIVPGGTNSNLRYIIHHFANSDSLDEWERSEQAIKMLEEVNNYSTRHYETATGLETWFTVPDLHAVAAPPKWKMAVIVFAAAFAISTSARYLLNHYLESTSLFISNVVYTAILVLLLTYLAMPALSRLLRKWLYSKKENEYA</sequence>
<feature type="transmembrane region" description="Helical" evidence="1">
    <location>
        <begin position="146"/>
        <end position="169"/>
    </location>
</feature>
<dbReference type="EMBL" id="CP007174">
    <property type="protein sequence ID" value="AIF83208.1"/>
    <property type="molecule type" value="Genomic_DNA"/>
</dbReference>
<keyword evidence="1" id="KW-0472">Membrane</keyword>
<evidence type="ECO:0000256" key="1">
    <source>
        <dbReference type="SAM" id="Phobius"/>
    </source>
</evidence>
<keyword evidence="1" id="KW-0812">Transmembrane</keyword>
<dbReference type="HOGENOM" id="CLU_075307_0_0_2"/>
<protein>
    <recommendedName>
        <fullName evidence="2">ABM domain-containing protein</fullName>
    </recommendedName>
</protein>
<keyword evidence="1" id="KW-1133">Transmembrane helix</keyword>
<feature type="transmembrane region" description="Helical" evidence="1">
    <location>
        <begin position="121"/>
        <end position="140"/>
    </location>
</feature>
<dbReference type="KEGG" id="nev:NTE_01135"/>